<feature type="region of interest" description="Disordered" evidence="1">
    <location>
        <begin position="79"/>
        <end position="106"/>
    </location>
</feature>
<dbReference type="EMBL" id="MTYJ01000004">
    <property type="protein sequence ID" value="OQV25026.1"/>
    <property type="molecule type" value="Genomic_DNA"/>
</dbReference>
<evidence type="ECO:0000313" key="2">
    <source>
        <dbReference type="EMBL" id="OQV25026.1"/>
    </source>
</evidence>
<accession>A0A1W0XBZ7</accession>
<evidence type="ECO:0000313" key="3">
    <source>
        <dbReference type="Proteomes" id="UP000192578"/>
    </source>
</evidence>
<evidence type="ECO:0008006" key="4">
    <source>
        <dbReference type="Google" id="ProtNLM"/>
    </source>
</evidence>
<keyword evidence="3" id="KW-1185">Reference proteome</keyword>
<dbReference type="AlphaFoldDB" id="A0A1W0XBZ7"/>
<name>A0A1W0XBZ7_HYPEX</name>
<evidence type="ECO:0000256" key="1">
    <source>
        <dbReference type="SAM" id="MobiDB-lite"/>
    </source>
</evidence>
<sequence length="106" mass="12306">MNILNTAADSFGSEATKIPGDVRKFAEPFLTMCQLTNYSVNFIMYVTFSKRFREQFEKIFLPTVCRDRLRFCCRCRERQPEDMNSSDDDARLRRGTLNTASTSTPK</sequence>
<dbReference type="OrthoDB" id="10011262at2759"/>
<proteinExistence type="predicted"/>
<protein>
    <recommendedName>
        <fullName evidence="4">G-protein coupled receptors family 1 profile domain-containing protein</fullName>
    </recommendedName>
</protein>
<feature type="compositionally biased region" description="Polar residues" evidence="1">
    <location>
        <begin position="96"/>
        <end position="106"/>
    </location>
</feature>
<reference evidence="3" key="1">
    <citation type="submission" date="2017-01" db="EMBL/GenBank/DDBJ databases">
        <title>Comparative genomics of anhydrobiosis in the tardigrade Hypsibius dujardini.</title>
        <authorList>
            <person name="Yoshida Y."/>
            <person name="Koutsovoulos G."/>
            <person name="Laetsch D."/>
            <person name="Stevens L."/>
            <person name="Kumar S."/>
            <person name="Horikawa D."/>
            <person name="Ishino K."/>
            <person name="Komine S."/>
            <person name="Tomita M."/>
            <person name="Blaxter M."/>
            <person name="Arakawa K."/>
        </authorList>
    </citation>
    <scope>NUCLEOTIDE SEQUENCE [LARGE SCALE GENOMIC DNA]</scope>
    <source>
        <strain evidence="3">Z151</strain>
    </source>
</reference>
<dbReference type="Proteomes" id="UP000192578">
    <property type="component" value="Unassembled WGS sequence"/>
</dbReference>
<comment type="caution">
    <text evidence="2">The sequence shown here is derived from an EMBL/GenBank/DDBJ whole genome shotgun (WGS) entry which is preliminary data.</text>
</comment>
<dbReference type="Gene3D" id="1.20.1070.10">
    <property type="entry name" value="Rhodopsin 7-helix transmembrane proteins"/>
    <property type="match status" value="1"/>
</dbReference>
<gene>
    <name evidence="2" type="ORF">BV898_01233</name>
</gene>
<organism evidence="2 3">
    <name type="scientific">Hypsibius exemplaris</name>
    <name type="common">Freshwater tardigrade</name>
    <dbReference type="NCBI Taxonomy" id="2072580"/>
    <lineage>
        <taxon>Eukaryota</taxon>
        <taxon>Metazoa</taxon>
        <taxon>Ecdysozoa</taxon>
        <taxon>Tardigrada</taxon>
        <taxon>Eutardigrada</taxon>
        <taxon>Parachela</taxon>
        <taxon>Hypsibioidea</taxon>
        <taxon>Hypsibiidae</taxon>
        <taxon>Hypsibius</taxon>
    </lineage>
</organism>